<evidence type="ECO:0000313" key="12">
    <source>
        <dbReference type="Proteomes" id="UP000266886"/>
    </source>
</evidence>
<dbReference type="GO" id="GO:0004823">
    <property type="term" value="F:leucine-tRNA ligase activity"/>
    <property type="evidence" value="ECO:0007669"/>
    <property type="project" value="UniProtKB-EC"/>
</dbReference>
<keyword evidence="12" id="KW-1185">Reference proteome</keyword>
<dbReference type="Pfam" id="PF13603">
    <property type="entry name" value="tRNA-synt_1_2"/>
    <property type="match status" value="1"/>
</dbReference>
<dbReference type="PANTHER" id="PTHR43740:SF2">
    <property type="entry name" value="LEUCINE--TRNA LIGASE, MITOCHONDRIAL"/>
    <property type="match status" value="1"/>
</dbReference>
<name>A0ABX9UGJ1_9CORY</name>
<proteinExistence type="inferred from homology"/>
<organism evidence="11 12">
    <name type="scientific">Corynebacterium gottingense</name>
    <dbReference type="NCBI Taxonomy" id="2041036"/>
    <lineage>
        <taxon>Bacteria</taxon>
        <taxon>Bacillati</taxon>
        <taxon>Actinomycetota</taxon>
        <taxon>Actinomycetes</taxon>
        <taxon>Mycobacteriales</taxon>
        <taxon>Corynebacteriaceae</taxon>
        <taxon>Corynebacterium</taxon>
    </lineage>
</organism>
<evidence type="ECO:0000256" key="2">
    <source>
        <dbReference type="ARBA" id="ARBA00013164"/>
    </source>
</evidence>
<protein>
    <recommendedName>
        <fullName evidence="2">leucine--tRNA ligase</fullName>
        <ecNumber evidence="2">6.1.1.4</ecNumber>
    </recommendedName>
</protein>
<evidence type="ECO:0000256" key="4">
    <source>
        <dbReference type="ARBA" id="ARBA00022741"/>
    </source>
</evidence>
<dbReference type="EC" id="6.1.1.4" evidence="2"/>
<reference evidence="11 12" key="1">
    <citation type="submission" date="2018-10" db="EMBL/GenBank/DDBJ databases">
        <title>Whole genome sequence of Corynebacterium gottingense DSM 130494T.</title>
        <authorList>
            <person name="Bernier A.-M."/>
            <person name="Bernard K."/>
        </authorList>
    </citation>
    <scope>NUCLEOTIDE SEQUENCE [LARGE SCALE GENOMIC DNA]</scope>
    <source>
        <strain evidence="11 12">DSM 103494</strain>
    </source>
</reference>
<evidence type="ECO:0000256" key="5">
    <source>
        <dbReference type="ARBA" id="ARBA00022840"/>
    </source>
</evidence>
<dbReference type="EMBL" id="RDRE01000109">
    <property type="protein sequence ID" value="RMD15611.1"/>
    <property type="molecule type" value="Genomic_DNA"/>
</dbReference>
<keyword evidence="3 8" id="KW-0436">Ligase</keyword>
<dbReference type="InterPro" id="IPR002302">
    <property type="entry name" value="Leu-tRNA-ligase"/>
</dbReference>
<dbReference type="InterPro" id="IPR015413">
    <property type="entry name" value="Methionyl/Leucyl_tRNA_Synth"/>
</dbReference>
<keyword evidence="5 8" id="KW-0067">ATP-binding</keyword>
<dbReference type="Gene3D" id="3.90.740.10">
    <property type="entry name" value="Valyl/Leucyl/Isoleucyl-tRNA synthetase, editing domain"/>
    <property type="match status" value="1"/>
</dbReference>
<keyword evidence="6 8" id="KW-0648">Protein biosynthesis</keyword>
<keyword evidence="4 8" id="KW-0547">Nucleotide-binding</keyword>
<dbReference type="InterPro" id="IPR014729">
    <property type="entry name" value="Rossmann-like_a/b/a_fold"/>
</dbReference>
<evidence type="ECO:0000256" key="3">
    <source>
        <dbReference type="ARBA" id="ARBA00022598"/>
    </source>
</evidence>
<dbReference type="PRINTS" id="PR00985">
    <property type="entry name" value="TRNASYNTHLEU"/>
</dbReference>
<gene>
    <name evidence="11" type="ORF">EAW56_11995</name>
</gene>
<accession>A0ABX9UGJ1</accession>
<comment type="similarity">
    <text evidence="1 8">Belongs to the class-I aminoacyl-tRNA synthetase family.</text>
</comment>
<evidence type="ECO:0000256" key="7">
    <source>
        <dbReference type="ARBA" id="ARBA00023146"/>
    </source>
</evidence>
<keyword evidence="7 8" id="KW-0030">Aminoacyl-tRNA synthetase</keyword>
<evidence type="ECO:0000256" key="8">
    <source>
        <dbReference type="RuleBase" id="RU363039"/>
    </source>
</evidence>
<sequence>MTDATPHRYSAELANDIEQKWQSYWREHGTFNAPNPVGDLATGEELPKEKLNVQDMFPYPSGAGLHVGHPLGYIATDVYARYNRMLGKNVLHTLGYDAFGLPAEQYAIQTGTHPRTTTEKNIENMTRQLDQLGLGHDKRRSVATTDPEFYKWTQWIFLQIYNAWFDEEQQKARPIEDLVRDLMTGARTTKDGRNFRDLTTAEKHQAIDEFRLVYLDDSMVNWCPGLGTVLANEEVTAEGRSERGNFPVFRKRLRQWMMRITAYSDRLLDDLDLLDWPDKVKSMQRNWIGRSRGAEVNFDSAAGDITVFTTRPDTLFGASFVVLAPEHELVGALVADAYPENTDERWTNGQATPREAVDAYKRSIAAKSDVERQENKDKTGVFLGTYATNPVSGEQVPIFIADYVLTGYGTGAVMAVPAHDDRDYEFATAFGLPIIPVLDGDVSEEAFTGDATHINSANNDGLDLNGLGKAEAIEAALRWIVEKHKGAEKIQYKL</sequence>
<evidence type="ECO:0000259" key="9">
    <source>
        <dbReference type="Pfam" id="PF09334"/>
    </source>
</evidence>
<dbReference type="Pfam" id="PF09334">
    <property type="entry name" value="tRNA-synt_1g"/>
    <property type="match status" value="1"/>
</dbReference>
<comment type="caution">
    <text evidence="11">The sequence shown here is derived from an EMBL/GenBank/DDBJ whole genome shotgun (WGS) entry which is preliminary data.</text>
</comment>
<evidence type="ECO:0000259" key="10">
    <source>
        <dbReference type="Pfam" id="PF13603"/>
    </source>
</evidence>
<evidence type="ECO:0000256" key="6">
    <source>
        <dbReference type="ARBA" id="ARBA00022917"/>
    </source>
</evidence>
<dbReference type="InterPro" id="IPR009008">
    <property type="entry name" value="Val/Leu/Ile-tRNA-synth_edit"/>
</dbReference>
<feature type="domain" description="Methionyl/Leucyl tRNA synthetase" evidence="9">
    <location>
        <begin position="57"/>
        <end position="162"/>
    </location>
</feature>
<dbReference type="InterPro" id="IPR025709">
    <property type="entry name" value="Leu_tRNA-synth_edit"/>
</dbReference>
<dbReference type="PROSITE" id="PS00178">
    <property type="entry name" value="AA_TRNA_LIGASE_I"/>
    <property type="match status" value="1"/>
</dbReference>
<dbReference type="InterPro" id="IPR001412">
    <property type="entry name" value="aa-tRNA-synth_I_CS"/>
</dbReference>
<dbReference type="PANTHER" id="PTHR43740">
    <property type="entry name" value="LEUCYL-TRNA SYNTHETASE"/>
    <property type="match status" value="1"/>
</dbReference>
<dbReference type="Proteomes" id="UP000266886">
    <property type="component" value="Unassembled WGS sequence"/>
</dbReference>
<evidence type="ECO:0000313" key="11">
    <source>
        <dbReference type="EMBL" id="RMD15611.1"/>
    </source>
</evidence>
<dbReference type="Gene3D" id="1.10.730.10">
    <property type="entry name" value="Isoleucyl-tRNA Synthetase, Domain 1"/>
    <property type="match status" value="1"/>
</dbReference>
<feature type="non-terminal residue" evidence="11">
    <location>
        <position position="494"/>
    </location>
</feature>
<feature type="domain" description="Leucyl-tRNA synthetase editing" evidence="10">
    <location>
        <begin position="285"/>
        <end position="465"/>
    </location>
</feature>
<evidence type="ECO:0000256" key="1">
    <source>
        <dbReference type="ARBA" id="ARBA00005594"/>
    </source>
</evidence>
<dbReference type="Gene3D" id="3.40.50.620">
    <property type="entry name" value="HUPs"/>
    <property type="match status" value="1"/>
</dbReference>
<dbReference type="RefSeq" id="WP_122086784.1">
    <property type="nucleotide sequence ID" value="NZ_RDRE01000109.1"/>
</dbReference>
<dbReference type="SUPFAM" id="SSF50677">
    <property type="entry name" value="ValRS/IleRS/LeuRS editing domain"/>
    <property type="match status" value="1"/>
</dbReference>
<dbReference type="SUPFAM" id="SSF52374">
    <property type="entry name" value="Nucleotidylyl transferase"/>
    <property type="match status" value="1"/>
</dbReference>